<comment type="similarity">
    <text evidence="1">Belongs to the D-isomer specific 2-hydroxyacid dehydrogenase family.</text>
</comment>
<keyword evidence="3" id="KW-0520">NAD</keyword>
<dbReference type="SUPFAM" id="SSF52283">
    <property type="entry name" value="Formate/glycerate dehydrogenase catalytic domain-like"/>
    <property type="match status" value="1"/>
</dbReference>
<dbReference type="PANTHER" id="PTHR42789:SF1">
    <property type="entry name" value="D-ISOMER SPECIFIC 2-HYDROXYACID DEHYDROGENASE FAMILY PROTEIN (AFU_ORTHOLOGUE AFUA_6G10090)"/>
    <property type="match status" value="1"/>
</dbReference>
<protein>
    <recommendedName>
        <fullName evidence="7">D-isomer specific 2-hydroxyacid dehydrogenase NAD-binding domain-containing protein</fullName>
    </recommendedName>
</protein>
<gene>
    <name evidence="6" type="ORF">LCGC14_0169670</name>
</gene>
<feature type="domain" description="D-isomer specific 2-hydroxyacid dehydrogenase NAD-binding" evidence="5">
    <location>
        <begin position="110"/>
        <end position="288"/>
    </location>
</feature>
<evidence type="ECO:0000256" key="1">
    <source>
        <dbReference type="ARBA" id="ARBA00005854"/>
    </source>
</evidence>
<evidence type="ECO:0000256" key="3">
    <source>
        <dbReference type="ARBA" id="ARBA00023027"/>
    </source>
</evidence>
<evidence type="ECO:0000256" key="2">
    <source>
        <dbReference type="ARBA" id="ARBA00023002"/>
    </source>
</evidence>
<evidence type="ECO:0008006" key="7">
    <source>
        <dbReference type="Google" id="ProtNLM"/>
    </source>
</evidence>
<evidence type="ECO:0000259" key="5">
    <source>
        <dbReference type="Pfam" id="PF02826"/>
    </source>
</evidence>
<name>A0A0F9UXB5_9ZZZZ</name>
<dbReference type="Pfam" id="PF00389">
    <property type="entry name" value="2-Hacid_dh"/>
    <property type="match status" value="1"/>
</dbReference>
<dbReference type="EMBL" id="LAZR01000065">
    <property type="protein sequence ID" value="KKN96374.1"/>
    <property type="molecule type" value="Genomic_DNA"/>
</dbReference>
<keyword evidence="2" id="KW-0560">Oxidoreductase</keyword>
<dbReference type="InterPro" id="IPR006140">
    <property type="entry name" value="D-isomer_DH_NAD-bd"/>
</dbReference>
<reference evidence="6" key="1">
    <citation type="journal article" date="2015" name="Nature">
        <title>Complex archaea that bridge the gap between prokaryotes and eukaryotes.</title>
        <authorList>
            <person name="Spang A."/>
            <person name="Saw J.H."/>
            <person name="Jorgensen S.L."/>
            <person name="Zaremba-Niedzwiedzka K."/>
            <person name="Martijn J."/>
            <person name="Lind A.E."/>
            <person name="van Eijk R."/>
            <person name="Schleper C."/>
            <person name="Guy L."/>
            <person name="Ettema T.J."/>
        </authorList>
    </citation>
    <scope>NUCLEOTIDE SEQUENCE</scope>
</reference>
<feature type="domain" description="D-isomer specific 2-hydroxyacid dehydrogenase catalytic" evidence="4">
    <location>
        <begin position="20"/>
        <end position="315"/>
    </location>
</feature>
<sequence length="318" mass="33752">MRIAILDDWSGSALDYADWASLGASIEVFSEPFASTEALVAALRPFDVLCLMRERTPFPAPVIKALPALTLIVTTGARNNAIDLEAARAAGITVCGTRARKTTTAELTLLLILALLRNLIGEAARLREGGWQGPPGRDLDGLRLGLIGLGTVGAQVARLAQGLGMRVSAWSQNLTDARCADCGVARAPSLAALMAESDVVSVHLVHSPRTDRLIGSDAFAAMRDGAVFVNTSRAGIVDTPALLAAMRAGRPAKAGLDVFDAEPLPQDDPLRAAFAEFGDRLLATPHLGYVTDETWRLFYGDTIEAVAAWRDGTPIREL</sequence>
<accession>A0A0F9UXB5</accession>
<dbReference type="Pfam" id="PF02826">
    <property type="entry name" value="2-Hacid_dh_C"/>
    <property type="match status" value="1"/>
</dbReference>
<dbReference type="InterPro" id="IPR036291">
    <property type="entry name" value="NAD(P)-bd_dom_sf"/>
</dbReference>
<comment type="caution">
    <text evidence="6">The sequence shown here is derived from an EMBL/GenBank/DDBJ whole genome shotgun (WGS) entry which is preliminary data.</text>
</comment>
<dbReference type="GO" id="GO:0016616">
    <property type="term" value="F:oxidoreductase activity, acting on the CH-OH group of donors, NAD or NADP as acceptor"/>
    <property type="evidence" value="ECO:0007669"/>
    <property type="project" value="InterPro"/>
</dbReference>
<dbReference type="Gene3D" id="3.40.50.720">
    <property type="entry name" value="NAD(P)-binding Rossmann-like Domain"/>
    <property type="match status" value="2"/>
</dbReference>
<dbReference type="SUPFAM" id="SSF51735">
    <property type="entry name" value="NAD(P)-binding Rossmann-fold domains"/>
    <property type="match status" value="1"/>
</dbReference>
<organism evidence="6">
    <name type="scientific">marine sediment metagenome</name>
    <dbReference type="NCBI Taxonomy" id="412755"/>
    <lineage>
        <taxon>unclassified sequences</taxon>
        <taxon>metagenomes</taxon>
        <taxon>ecological metagenomes</taxon>
    </lineage>
</organism>
<evidence type="ECO:0000313" key="6">
    <source>
        <dbReference type="EMBL" id="KKN96374.1"/>
    </source>
</evidence>
<proteinExistence type="inferred from homology"/>
<dbReference type="GO" id="GO:0051287">
    <property type="term" value="F:NAD binding"/>
    <property type="evidence" value="ECO:0007669"/>
    <property type="project" value="InterPro"/>
</dbReference>
<dbReference type="AlphaFoldDB" id="A0A0F9UXB5"/>
<evidence type="ECO:0000259" key="4">
    <source>
        <dbReference type="Pfam" id="PF00389"/>
    </source>
</evidence>
<dbReference type="InterPro" id="IPR050857">
    <property type="entry name" value="D-2-hydroxyacid_DH"/>
</dbReference>
<dbReference type="PANTHER" id="PTHR42789">
    <property type="entry name" value="D-ISOMER SPECIFIC 2-HYDROXYACID DEHYDROGENASE FAMILY PROTEIN (AFU_ORTHOLOGUE AFUA_6G10090)"/>
    <property type="match status" value="1"/>
</dbReference>
<dbReference type="InterPro" id="IPR006139">
    <property type="entry name" value="D-isomer_2_OHA_DH_cat_dom"/>
</dbReference>
<dbReference type="CDD" id="cd12169">
    <property type="entry name" value="PGDH_like_1"/>
    <property type="match status" value="1"/>
</dbReference>